<keyword evidence="7" id="KW-1185">Reference proteome</keyword>
<dbReference type="OrthoDB" id="8963340at2759"/>
<dbReference type="Gene3D" id="3.90.810.10">
    <property type="entry name" value="CRIB domain"/>
    <property type="match status" value="1"/>
</dbReference>
<evidence type="ECO:0000259" key="5">
    <source>
        <dbReference type="PROSITE" id="PS50108"/>
    </source>
</evidence>
<dbReference type="Proteomes" id="UP000717328">
    <property type="component" value="Unassembled WGS sequence"/>
</dbReference>
<evidence type="ECO:0000256" key="3">
    <source>
        <dbReference type="ARBA" id="ARBA00022553"/>
    </source>
</evidence>
<evidence type="ECO:0000313" key="6">
    <source>
        <dbReference type="EMBL" id="KAG5639757.1"/>
    </source>
</evidence>
<dbReference type="EMBL" id="JABCKI010005714">
    <property type="protein sequence ID" value="KAG5639757.1"/>
    <property type="molecule type" value="Genomic_DNA"/>
</dbReference>
<dbReference type="GO" id="GO:0005856">
    <property type="term" value="C:cytoskeleton"/>
    <property type="evidence" value="ECO:0007669"/>
    <property type="project" value="UniProtKB-SubCell"/>
</dbReference>
<keyword evidence="2" id="KW-0963">Cytoplasm</keyword>
<evidence type="ECO:0000256" key="2">
    <source>
        <dbReference type="ARBA" id="ARBA00022490"/>
    </source>
</evidence>
<accession>A0A9P7G2R3</accession>
<keyword evidence="4" id="KW-0206">Cytoskeleton</keyword>
<comment type="caution">
    <text evidence="6">The sequence shown here is derived from an EMBL/GenBank/DDBJ whole genome shotgun (WGS) entry which is preliminary data.</text>
</comment>
<reference evidence="6" key="1">
    <citation type="submission" date="2021-02" db="EMBL/GenBank/DDBJ databases">
        <authorList>
            <person name="Nieuwenhuis M."/>
            <person name="Van De Peppel L.J.J."/>
        </authorList>
    </citation>
    <scope>NUCLEOTIDE SEQUENCE</scope>
    <source>
        <strain evidence="6">D49</strain>
    </source>
</reference>
<dbReference type="AlphaFoldDB" id="A0A9P7G2R3"/>
<dbReference type="InterPro" id="IPR011026">
    <property type="entry name" value="WAS_C"/>
</dbReference>
<proteinExistence type="predicted"/>
<evidence type="ECO:0000256" key="1">
    <source>
        <dbReference type="ARBA" id="ARBA00004245"/>
    </source>
</evidence>
<evidence type="ECO:0000256" key="4">
    <source>
        <dbReference type="ARBA" id="ARBA00023212"/>
    </source>
</evidence>
<dbReference type="GO" id="GO:0007015">
    <property type="term" value="P:actin filament organization"/>
    <property type="evidence" value="ECO:0007669"/>
    <property type="project" value="InterPro"/>
</dbReference>
<dbReference type="PROSITE" id="PS50108">
    <property type="entry name" value="CRIB"/>
    <property type="match status" value="1"/>
</dbReference>
<feature type="domain" description="CRIB" evidence="5">
    <location>
        <begin position="2"/>
        <end position="17"/>
    </location>
</feature>
<protein>
    <recommendedName>
        <fullName evidence="5">CRIB domain-containing protein</fullName>
    </recommendedName>
</protein>
<sequence length="99" mass="11078">MVSLPAPNSFVHVAHVGLNKDGVVEASEGIDPSWRALLEGHGLRGQTRTIDSELEHDLPTNAFWRGLDSKTDFSVDSKETLELQPKTRRRIPVPRFTVF</sequence>
<keyword evidence="3" id="KW-0597">Phosphoprotein</keyword>
<organism evidence="6 7">
    <name type="scientific">Sphagnurus paluster</name>
    <dbReference type="NCBI Taxonomy" id="117069"/>
    <lineage>
        <taxon>Eukaryota</taxon>
        <taxon>Fungi</taxon>
        <taxon>Dikarya</taxon>
        <taxon>Basidiomycota</taxon>
        <taxon>Agaricomycotina</taxon>
        <taxon>Agaricomycetes</taxon>
        <taxon>Agaricomycetidae</taxon>
        <taxon>Agaricales</taxon>
        <taxon>Tricholomatineae</taxon>
        <taxon>Lyophyllaceae</taxon>
        <taxon>Sphagnurus</taxon>
    </lineage>
</organism>
<gene>
    <name evidence="6" type="ORF">H0H81_000037</name>
</gene>
<dbReference type="Pfam" id="PF00786">
    <property type="entry name" value="PBD"/>
    <property type="match status" value="1"/>
</dbReference>
<comment type="subcellular location">
    <subcellularLocation>
        <location evidence="1">Cytoplasm</location>
        <location evidence="1">Cytoskeleton</location>
    </subcellularLocation>
</comment>
<reference evidence="6" key="2">
    <citation type="submission" date="2021-10" db="EMBL/GenBank/DDBJ databases">
        <title>Phylogenomics reveals ancestral predisposition of the termite-cultivated fungus Termitomyces towards a domesticated lifestyle.</title>
        <authorList>
            <person name="Auxier B."/>
            <person name="Grum-Grzhimaylo A."/>
            <person name="Cardenas M.E."/>
            <person name="Lodge J.D."/>
            <person name="Laessoe T."/>
            <person name="Pedersen O."/>
            <person name="Smith M.E."/>
            <person name="Kuyper T.W."/>
            <person name="Franco-Molano E.A."/>
            <person name="Baroni T.J."/>
            <person name="Aanen D.K."/>
        </authorList>
    </citation>
    <scope>NUCLEOTIDE SEQUENCE</scope>
    <source>
        <strain evidence="6">D49</strain>
    </source>
</reference>
<dbReference type="InterPro" id="IPR036936">
    <property type="entry name" value="CRIB_dom_sf"/>
</dbReference>
<evidence type="ECO:0000313" key="7">
    <source>
        <dbReference type="Proteomes" id="UP000717328"/>
    </source>
</evidence>
<name>A0A9P7G2R3_9AGAR</name>
<dbReference type="SUPFAM" id="SSF47912">
    <property type="entry name" value="Wiscott-Aldrich syndrome protein, WASP, C-terminal domain"/>
    <property type="match status" value="1"/>
</dbReference>
<dbReference type="InterPro" id="IPR000095">
    <property type="entry name" value="CRIB_dom"/>
</dbReference>